<accession>A0A160P3L9</accession>
<name>A0A160P3L9_STRLU</name>
<protein>
    <recommendedName>
        <fullName evidence="4">Peptidase inhibitor family I36</fullName>
    </recommendedName>
</protein>
<evidence type="ECO:0008006" key="4">
    <source>
        <dbReference type="Google" id="ProtNLM"/>
    </source>
</evidence>
<evidence type="ECO:0000313" key="2">
    <source>
        <dbReference type="EMBL" id="BAU85281.1"/>
    </source>
</evidence>
<dbReference type="KEGG" id="slau:SLA_4393"/>
<evidence type="ECO:0000256" key="1">
    <source>
        <dbReference type="SAM" id="SignalP"/>
    </source>
</evidence>
<reference evidence="2 3" key="1">
    <citation type="journal article" date="2016" name="Genome Announc.">
        <title>Complete Genome Sequence of Thiostrepton-Producing Streptomyces laurentii ATCC 31255.</title>
        <authorList>
            <person name="Doi K."/>
            <person name="Fujino Y."/>
            <person name="Nagayoshi Y."/>
            <person name="Ohshima T."/>
            <person name="Ogata S."/>
        </authorList>
    </citation>
    <scope>NUCLEOTIDE SEQUENCE [LARGE SCALE GENOMIC DNA]</scope>
    <source>
        <strain evidence="2 3">ATCC 31255</strain>
    </source>
</reference>
<evidence type="ECO:0000313" key="3">
    <source>
        <dbReference type="Proteomes" id="UP000217676"/>
    </source>
</evidence>
<dbReference type="Proteomes" id="UP000217676">
    <property type="component" value="Chromosome"/>
</dbReference>
<gene>
    <name evidence="2" type="ORF">SLA_4393</name>
</gene>
<feature type="signal peptide" evidence="1">
    <location>
        <begin position="1"/>
        <end position="30"/>
    </location>
</feature>
<dbReference type="EMBL" id="AP017424">
    <property type="protein sequence ID" value="BAU85281.1"/>
    <property type="molecule type" value="Genomic_DNA"/>
</dbReference>
<keyword evidence="3" id="KW-1185">Reference proteome</keyword>
<dbReference type="AlphaFoldDB" id="A0A160P3L9"/>
<keyword evidence="1" id="KW-0732">Signal</keyword>
<organism evidence="2 3">
    <name type="scientific">Streptomyces laurentii</name>
    <dbReference type="NCBI Taxonomy" id="39478"/>
    <lineage>
        <taxon>Bacteria</taxon>
        <taxon>Bacillati</taxon>
        <taxon>Actinomycetota</taxon>
        <taxon>Actinomycetes</taxon>
        <taxon>Kitasatosporales</taxon>
        <taxon>Streptomycetaceae</taxon>
        <taxon>Streptomyces</taxon>
    </lineage>
</organism>
<feature type="chain" id="PRO_5007819141" description="Peptidase inhibitor family I36" evidence="1">
    <location>
        <begin position="31"/>
        <end position="126"/>
    </location>
</feature>
<sequence length="126" mass="12985">MRNLKVVLGASVATVGAVATLMTGAGSANAAAAGSLYGCPSGAVCVYAEDQVANSSTLTHTYWSYGAHNLSNQYGWHWVINNQTGGASADLCYKYNGGDCTGGRIPAGGWKAANLTDINSIRLNRP</sequence>
<proteinExistence type="predicted"/>